<dbReference type="AlphaFoldDB" id="A0A5B9R0X3"/>
<dbReference type="InterPro" id="IPR052945">
    <property type="entry name" value="Mitotic_Regulator"/>
</dbReference>
<dbReference type="KEGG" id="rul:UC8_54640"/>
<dbReference type="Gene3D" id="2.130.10.10">
    <property type="entry name" value="YVTN repeat-like/Quinoprotein amine dehydrogenase"/>
    <property type="match status" value="1"/>
</dbReference>
<proteinExistence type="predicted"/>
<dbReference type="SUPFAM" id="SSF81901">
    <property type="entry name" value="HCP-like"/>
    <property type="match status" value="2"/>
</dbReference>
<dbReference type="PROSITE" id="PS50294">
    <property type="entry name" value="WD_REPEATS_REGION"/>
    <property type="match status" value="1"/>
</dbReference>
<accession>A0A5B9R0X3</accession>
<dbReference type="InterPro" id="IPR011990">
    <property type="entry name" value="TPR-like_helical_dom_sf"/>
</dbReference>
<dbReference type="PANTHER" id="PTHR43628">
    <property type="entry name" value="ACTIVATOR OF C KINASE PROTEIN 1-RELATED"/>
    <property type="match status" value="1"/>
</dbReference>
<dbReference type="EMBL" id="CP042914">
    <property type="protein sequence ID" value="QEG43415.1"/>
    <property type="molecule type" value="Genomic_DNA"/>
</dbReference>
<dbReference type="EC" id="3.5.2.6" evidence="3"/>
<keyword evidence="2" id="KW-0732">Signal</keyword>
<reference evidence="3 4" key="1">
    <citation type="submission" date="2019-08" db="EMBL/GenBank/DDBJ databases">
        <title>Deep-cultivation of Planctomycetes and their phenomic and genomic characterization uncovers novel biology.</title>
        <authorList>
            <person name="Wiegand S."/>
            <person name="Jogler M."/>
            <person name="Boedeker C."/>
            <person name="Pinto D."/>
            <person name="Vollmers J."/>
            <person name="Rivas-Marin E."/>
            <person name="Kohn T."/>
            <person name="Peeters S.H."/>
            <person name="Heuer A."/>
            <person name="Rast P."/>
            <person name="Oberbeckmann S."/>
            <person name="Bunk B."/>
            <person name="Jeske O."/>
            <person name="Meyerdierks A."/>
            <person name="Storesund J.E."/>
            <person name="Kallscheuer N."/>
            <person name="Luecker S."/>
            <person name="Lage O.M."/>
            <person name="Pohl T."/>
            <person name="Merkel B.J."/>
            <person name="Hornburger P."/>
            <person name="Mueller R.-W."/>
            <person name="Bruemmer F."/>
            <person name="Labrenz M."/>
            <person name="Spormann A.M."/>
            <person name="Op den Camp H."/>
            <person name="Overmann J."/>
            <person name="Amann R."/>
            <person name="Jetten M.S.M."/>
            <person name="Mascher T."/>
            <person name="Medema M.H."/>
            <person name="Devos D.P."/>
            <person name="Kaster A.-K."/>
            <person name="Ovreas L."/>
            <person name="Rohde M."/>
            <person name="Galperin M.Y."/>
            <person name="Jogler C."/>
        </authorList>
    </citation>
    <scope>NUCLEOTIDE SEQUENCE [LARGE SCALE GENOMIC DNA]</scope>
    <source>
        <strain evidence="3 4">UC8</strain>
    </source>
</reference>
<organism evidence="3 4">
    <name type="scientific">Roseimaritima ulvae</name>
    <dbReference type="NCBI Taxonomy" id="980254"/>
    <lineage>
        <taxon>Bacteria</taxon>
        <taxon>Pseudomonadati</taxon>
        <taxon>Planctomycetota</taxon>
        <taxon>Planctomycetia</taxon>
        <taxon>Pirellulales</taxon>
        <taxon>Pirellulaceae</taxon>
        <taxon>Roseimaritima</taxon>
    </lineage>
</organism>
<dbReference type="Gene3D" id="1.25.40.10">
    <property type="entry name" value="Tetratricopeptide repeat domain"/>
    <property type="match status" value="1"/>
</dbReference>
<sequence length="804" mass="89278" precursor="true">MIVSERLSANFLAFLVVVTLHSSSASAQQADIPGQQEYEKAMGLLGDTNKSGNLATAIELLQAASAKGHIASQYEIGVLYHDREMHQQAEKWWMKSAMLGHGMSQYQLAVLYEHGQGGVRRDLKKSLDWYTFAARSGVLEAQLQVASWYAKGIGAEQNYEKSMEWYLQAAKQGSVEAFFSVGQAYYYGYGTEPDSELAIEWFSKAGAKGHVDSMKRLGDIYYRGIGAKINFAKAEEWFGKAAGLGDPQAKRILEKPELFLIGAYSLGSGKQFLEIANRGKTLALGSRKSVQFLDVETEEESSSSFGNSEIVDAEFSMDGRHIVYGTTRSISVNETATGARQAVLNLPNVDTPVGIAVVDENLFYVAGRSGLLYMCREKALTPICDLNELADSDYLVWTGSEIVVAKRQVSISEITASNTGRYLAVDIGITSILVVDTKEKKLFNLEHRSNPTSMCFSNDGRYLLVGEIDGTVTIWDQQSWKPIKQFAIQEESEVRGVAVSGNGKFAATAGEYGVEVWALSGPNPKLVNQSDFRIELSDIAINHKGNIIAVSGAPRQAPLLYARGKIELPELSRFDDLKLGVHASLAFEKKNVTCLVLALRPLEDWCVPILNEIGDNRMQYEIYRRTGKLRIARDTEGVESPWLTDRKFQEAIKRLPPSVAIPLQDDPSQQERYYEEFKRNSKEWQRMTGQVKPGVASLPKIDMSGTWREAFLGLTVVLKKKTDKTYSVVVSDGRRTQQLEGDVFAESSIRCVDRQAGTEYTFAIDGADWKTSTAGKGSRIRFSVINKRSRNPLKGVRTFTLKRQ</sequence>
<dbReference type="SUPFAM" id="SSF82171">
    <property type="entry name" value="DPP6 N-terminal domain-like"/>
    <property type="match status" value="1"/>
</dbReference>
<dbReference type="SMART" id="SM00320">
    <property type="entry name" value="WD40"/>
    <property type="match status" value="2"/>
</dbReference>
<protein>
    <submittedName>
        <fullName evidence="3">Beta-lactamase HcpC</fullName>
        <ecNumber evidence="3">3.5.2.6</ecNumber>
    </submittedName>
</protein>
<name>A0A5B9R0X3_9BACT</name>
<feature type="repeat" description="WD" evidence="1">
    <location>
        <begin position="444"/>
        <end position="485"/>
    </location>
</feature>
<gene>
    <name evidence="3" type="primary">hcpC</name>
    <name evidence="3" type="ORF">UC8_54640</name>
</gene>
<dbReference type="Pfam" id="PF00400">
    <property type="entry name" value="WD40"/>
    <property type="match status" value="1"/>
</dbReference>
<dbReference type="RefSeq" id="WP_068129873.1">
    <property type="nucleotide sequence ID" value="NZ_CP042914.1"/>
</dbReference>
<keyword evidence="1" id="KW-0853">WD repeat</keyword>
<feature type="chain" id="PRO_5022813983" evidence="2">
    <location>
        <begin position="28"/>
        <end position="804"/>
    </location>
</feature>
<feature type="signal peptide" evidence="2">
    <location>
        <begin position="1"/>
        <end position="27"/>
    </location>
</feature>
<dbReference type="PANTHER" id="PTHR43628:SF1">
    <property type="entry name" value="CHITIN SYNTHASE REGULATORY FACTOR 2-RELATED"/>
    <property type="match status" value="1"/>
</dbReference>
<evidence type="ECO:0000256" key="1">
    <source>
        <dbReference type="PROSITE-ProRule" id="PRU00221"/>
    </source>
</evidence>
<dbReference type="SMART" id="SM00671">
    <property type="entry name" value="SEL1"/>
    <property type="match status" value="6"/>
</dbReference>
<evidence type="ECO:0000256" key="2">
    <source>
        <dbReference type="SAM" id="SignalP"/>
    </source>
</evidence>
<keyword evidence="3" id="KW-0378">Hydrolase</keyword>
<dbReference type="InterPro" id="IPR006597">
    <property type="entry name" value="Sel1-like"/>
</dbReference>
<dbReference type="GO" id="GO:0008800">
    <property type="term" value="F:beta-lactamase activity"/>
    <property type="evidence" value="ECO:0007669"/>
    <property type="project" value="UniProtKB-EC"/>
</dbReference>
<dbReference type="InterPro" id="IPR015943">
    <property type="entry name" value="WD40/YVTN_repeat-like_dom_sf"/>
</dbReference>
<dbReference type="InterPro" id="IPR001680">
    <property type="entry name" value="WD40_rpt"/>
</dbReference>
<dbReference type="Pfam" id="PF08238">
    <property type="entry name" value="Sel1"/>
    <property type="match status" value="5"/>
</dbReference>
<evidence type="ECO:0000313" key="3">
    <source>
        <dbReference type="EMBL" id="QEG43415.1"/>
    </source>
</evidence>
<keyword evidence="4" id="KW-1185">Reference proteome</keyword>
<dbReference type="Proteomes" id="UP000325286">
    <property type="component" value="Chromosome"/>
</dbReference>
<dbReference type="OrthoDB" id="273483at2"/>
<dbReference type="PROSITE" id="PS50082">
    <property type="entry name" value="WD_REPEATS_2"/>
    <property type="match status" value="1"/>
</dbReference>
<evidence type="ECO:0000313" key="4">
    <source>
        <dbReference type="Proteomes" id="UP000325286"/>
    </source>
</evidence>